<evidence type="ECO:0000313" key="13">
    <source>
        <dbReference type="Proteomes" id="UP000697330"/>
    </source>
</evidence>
<dbReference type="InterPro" id="IPR013317">
    <property type="entry name" value="DnaA_dom"/>
</dbReference>
<dbReference type="Pfam" id="PF00308">
    <property type="entry name" value="Bac_DnaA"/>
    <property type="match status" value="1"/>
</dbReference>
<dbReference type="CDD" id="cd00009">
    <property type="entry name" value="AAA"/>
    <property type="match status" value="1"/>
</dbReference>
<dbReference type="GO" id="GO:0005524">
    <property type="term" value="F:ATP binding"/>
    <property type="evidence" value="ECO:0007669"/>
    <property type="project" value="UniProtKB-KW"/>
</dbReference>
<evidence type="ECO:0000256" key="2">
    <source>
        <dbReference type="ARBA" id="ARBA00022705"/>
    </source>
</evidence>
<keyword evidence="3 7" id="KW-0547">Nucleotide-binding</keyword>
<evidence type="ECO:0000256" key="8">
    <source>
        <dbReference type="RuleBase" id="RU004227"/>
    </source>
</evidence>
<evidence type="ECO:0000256" key="3">
    <source>
        <dbReference type="ARBA" id="ARBA00022741"/>
    </source>
</evidence>
<dbReference type="SUPFAM" id="SSF52540">
    <property type="entry name" value="P-loop containing nucleoside triphosphate hydrolases"/>
    <property type="match status" value="1"/>
</dbReference>
<dbReference type="InterPro" id="IPR020591">
    <property type="entry name" value="Chromosome_initiator_DnaA-like"/>
</dbReference>
<evidence type="ECO:0000256" key="9">
    <source>
        <dbReference type="SAM" id="MobiDB-lite"/>
    </source>
</evidence>
<feature type="domain" description="Chromosomal replication initiator DnaA C-terminal" evidence="11">
    <location>
        <begin position="428"/>
        <end position="497"/>
    </location>
</feature>
<dbReference type="SMART" id="SM00382">
    <property type="entry name" value="AAA"/>
    <property type="match status" value="1"/>
</dbReference>
<dbReference type="PRINTS" id="PR00051">
    <property type="entry name" value="DNAA"/>
</dbReference>
<dbReference type="GO" id="GO:0006275">
    <property type="term" value="P:regulation of DNA replication"/>
    <property type="evidence" value="ECO:0007669"/>
    <property type="project" value="InterPro"/>
</dbReference>
<gene>
    <name evidence="12" type="ORF">K8U72_09265</name>
</gene>
<reference evidence="12" key="1">
    <citation type="journal article" date="2021" name="PeerJ">
        <title>Extensive microbial diversity within the chicken gut microbiome revealed by metagenomics and culture.</title>
        <authorList>
            <person name="Gilroy R."/>
            <person name="Ravi A."/>
            <person name="Getino M."/>
            <person name="Pursley I."/>
            <person name="Horton D.L."/>
            <person name="Alikhan N.F."/>
            <person name="Baker D."/>
            <person name="Gharbi K."/>
            <person name="Hall N."/>
            <person name="Watson M."/>
            <person name="Adriaenssens E.M."/>
            <person name="Foster-Nyarko E."/>
            <person name="Jarju S."/>
            <person name="Secka A."/>
            <person name="Antonio M."/>
            <person name="Oren A."/>
            <person name="Chaudhuri R.R."/>
            <person name="La Ragione R."/>
            <person name="Hildebrand F."/>
            <person name="Pallen M.J."/>
        </authorList>
    </citation>
    <scope>NUCLEOTIDE SEQUENCE</scope>
    <source>
        <strain evidence="12">CHK124-7917</strain>
    </source>
</reference>
<feature type="domain" description="AAA+ ATPase" evidence="10">
    <location>
        <begin position="195"/>
        <end position="338"/>
    </location>
</feature>
<name>A0A921KM21_9ACTN</name>
<dbReference type="Gene3D" id="1.10.1750.10">
    <property type="match status" value="1"/>
</dbReference>
<dbReference type="GO" id="GO:0005886">
    <property type="term" value="C:plasma membrane"/>
    <property type="evidence" value="ECO:0007669"/>
    <property type="project" value="TreeGrafter"/>
</dbReference>
<dbReference type="PANTHER" id="PTHR30050:SF5">
    <property type="entry name" value="DNAA REGULATORY INACTIVATOR HDA"/>
    <property type="match status" value="1"/>
</dbReference>
<organism evidence="12 13">
    <name type="scientific">Thermophilibacter provencensis</name>
    <dbReference type="NCBI Taxonomy" id="1852386"/>
    <lineage>
        <taxon>Bacteria</taxon>
        <taxon>Bacillati</taxon>
        <taxon>Actinomycetota</taxon>
        <taxon>Coriobacteriia</taxon>
        <taxon>Coriobacteriales</taxon>
        <taxon>Atopobiaceae</taxon>
        <taxon>Thermophilibacter</taxon>
    </lineage>
</organism>
<dbReference type="InterPro" id="IPR010921">
    <property type="entry name" value="Trp_repressor/repl_initiator"/>
</dbReference>
<dbReference type="SUPFAM" id="SSF48295">
    <property type="entry name" value="TrpR-like"/>
    <property type="match status" value="1"/>
</dbReference>
<dbReference type="GO" id="GO:0003688">
    <property type="term" value="F:DNA replication origin binding"/>
    <property type="evidence" value="ECO:0007669"/>
    <property type="project" value="InterPro"/>
</dbReference>
<dbReference type="Pfam" id="PF08299">
    <property type="entry name" value="Bac_DnaA_C"/>
    <property type="match status" value="1"/>
</dbReference>
<dbReference type="InterPro" id="IPR018312">
    <property type="entry name" value="Chromosome_initiator_DnaA_CS"/>
</dbReference>
<sequence>MELSLESDAEALWQDALDLLAAQQRVPESVLAMLRNCRPESMTDGVLHVTTPMRLVLKTVSKNAGVVEECLTQAAFEPMRLEISFAPAQAAAPAQAPASSMSREEARAWMADVEGTARATEERPTPRSIAEDTWDERRAQEAREEENRRRRERNPLVEDIAGATSKLTFERFVRGEENDIAYQAALQVANGMNSTYNPLFIYGKSGLGKTHLLRAIQNYIARNDPSRLCVYRDASSFITDYTEAMRHSERSAASVLRQNYADIDVLIIDDIQKMAGKAGTVGFFFDTFNELIGNGKQIVLAADRTPAQLGMGKDGFDERVTSRLGSGFTTPVQVPSYELKLRLIETFCERMREDAERENVPALSGTVPGDAMRYMAELAGTNIRVIEGFCQRCLFAATAAEGRGTQISREEIGALAKECWPSAMRSVSIEDVQKAVEKYYDIDHASLVGNKRHKGLMEARHVAIWLSRELCDRTLADIGKHFGGRSHATIMHSISVVDEAKRDDKVFYDRLMQIRDSITGNS</sequence>
<keyword evidence="2 7" id="KW-0235">DNA replication</keyword>
<evidence type="ECO:0000259" key="10">
    <source>
        <dbReference type="SMART" id="SM00382"/>
    </source>
</evidence>
<dbReference type="InterPro" id="IPR003593">
    <property type="entry name" value="AAA+_ATPase"/>
</dbReference>
<feature type="region of interest" description="Disordered" evidence="9">
    <location>
        <begin position="115"/>
        <end position="152"/>
    </location>
</feature>
<dbReference type="GO" id="GO:0008289">
    <property type="term" value="F:lipid binding"/>
    <property type="evidence" value="ECO:0007669"/>
    <property type="project" value="UniProtKB-KW"/>
</dbReference>
<comment type="similarity">
    <text evidence="8">Belongs to the DnaA family.</text>
</comment>
<comment type="function">
    <text evidence="7">Plays an essential role in the initiation and regulation of chromosomal replication. ATP-DnaA binds to the origin of replication (oriC) to initiate formation of the DNA replication initiation complex once per cell cycle. Binds the DnaA box (a 9 base pair repeat at the origin) and separates the double-stranded (ds)DNA. Forms a right-handed helical filament on oriC DNA; dsDNA binds to the exterior of the filament while single-stranded (ss)DNA is stabiized in the filament's interior. The ATP-DnaA-oriC complex binds and stabilizes one strand of the AT-rich DNA unwinding element (DUE), permitting loading of DNA polymerase. After initiation quickly degrades to an ADP-DnaA complex that is not apt for DNA replication. Binds acidic phospholipids.</text>
</comment>
<keyword evidence="5" id="KW-0446">Lipid-binding</keyword>
<evidence type="ECO:0000259" key="11">
    <source>
        <dbReference type="SMART" id="SM00760"/>
    </source>
</evidence>
<keyword evidence="4 7" id="KW-0067">ATP-binding</keyword>
<dbReference type="EMBL" id="DYWQ01000143">
    <property type="protein sequence ID" value="HJF45953.1"/>
    <property type="molecule type" value="Genomic_DNA"/>
</dbReference>
<comment type="caution">
    <text evidence="12">The sequence shown here is derived from an EMBL/GenBank/DDBJ whole genome shotgun (WGS) entry which is preliminary data.</text>
</comment>
<dbReference type="InterPro" id="IPR027417">
    <property type="entry name" value="P-loop_NTPase"/>
</dbReference>
<evidence type="ECO:0000256" key="6">
    <source>
        <dbReference type="ARBA" id="ARBA00023125"/>
    </source>
</evidence>
<feature type="compositionally biased region" description="Basic and acidic residues" evidence="9">
    <location>
        <begin position="135"/>
        <end position="152"/>
    </location>
</feature>
<dbReference type="Gene3D" id="3.40.50.300">
    <property type="entry name" value="P-loop containing nucleotide triphosphate hydrolases"/>
    <property type="match status" value="1"/>
</dbReference>
<dbReference type="Proteomes" id="UP000697330">
    <property type="component" value="Unassembled WGS sequence"/>
</dbReference>
<evidence type="ECO:0000313" key="12">
    <source>
        <dbReference type="EMBL" id="HJF45953.1"/>
    </source>
</evidence>
<dbReference type="PROSITE" id="PS01008">
    <property type="entry name" value="DNAA"/>
    <property type="match status" value="1"/>
</dbReference>
<keyword evidence="1" id="KW-0963">Cytoplasm</keyword>
<dbReference type="AlphaFoldDB" id="A0A921KM21"/>
<dbReference type="GO" id="GO:0006270">
    <property type="term" value="P:DNA replication initiation"/>
    <property type="evidence" value="ECO:0007669"/>
    <property type="project" value="InterPro"/>
</dbReference>
<keyword evidence="6 7" id="KW-0238">DNA-binding</keyword>
<evidence type="ECO:0000256" key="4">
    <source>
        <dbReference type="ARBA" id="ARBA00022840"/>
    </source>
</evidence>
<evidence type="ECO:0000256" key="5">
    <source>
        <dbReference type="ARBA" id="ARBA00023121"/>
    </source>
</evidence>
<dbReference type="RefSeq" id="WP_273446047.1">
    <property type="nucleotide sequence ID" value="NZ_CALUGK010000001.1"/>
</dbReference>
<evidence type="ECO:0000256" key="1">
    <source>
        <dbReference type="ARBA" id="ARBA00022490"/>
    </source>
</evidence>
<evidence type="ECO:0000256" key="7">
    <source>
        <dbReference type="RuleBase" id="RU000577"/>
    </source>
</evidence>
<dbReference type="PANTHER" id="PTHR30050">
    <property type="entry name" value="CHROMOSOMAL REPLICATION INITIATOR PROTEIN DNAA"/>
    <property type="match status" value="1"/>
</dbReference>
<dbReference type="CDD" id="cd06571">
    <property type="entry name" value="Bac_DnaA_C"/>
    <property type="match status" value="1"/>
</dbReference>
<reference evidence="12" key="2">
    <citation type="submission" date="2021-09" db="EMBL/GenBank/DDBJ databases">
        <authorList>
            <person name="Gilroy R."/>
        </authorList>
    </citation>
    <scope>NUCLEOTIDE SEQUENCE</scope>
    <source>
        <strain evidence="12">CHK124-7917</strain>
    </source>
</reference>
<proteinExistence type="inferred from homology"/>
<protein>
    <recommendedName>
        <fullName evidence="7">Chromosomal replication initiator protein DnaA</fullName>
    </recommendedName>
</protein>
<dbReference type="InterPro" id="IPR013159">
    <property type="entry name" value="DnaA_C"/>
</dbReference>
<accession>A0A921KM21</accession>
<dbReference type="SMART" id="SM00760">
    <property type="entry name" value="Bac_DnaA_C"/>
    <property type="match status" value="1"/>
</dbReference>